<protein>
    <recommendedName>
        <fullName evidence="3">DUF6533 domain-containing protein</fullName>
    </recommendedName>
</protein>
<keyword evidence="2" id="KW-1133">Transmembrane helix</keyword>
<dbReference type="EMBL" id="CACVBS010000032">
    <property type="protein sequence ID" value="CAA7261226.1"/>
    <property type="molecule type" value="Genomic_DNA"/>
</dbReference>
<evidence type="ECO:0000256" key="2">
    <source>
        <dbReference type="SAM" id="Phobius"/>
    </source>
</evidence>
<comment type="caution">
    <text evidence="4">The sequence shown here is derived from an EMBL/GenBank/DDBJ whole genome shotgun (WGS) entry which is preliminary data.</text>
</comment>
<keyword evidence="2" id="KW-0472">Membrane</keyword>
<feature type="transmembrane region" description="Helical" evidence="2">
    <location>
        <begin position="141"/>
        <end position="165"/>
    </location>
</feature>
<evidence type="ECO:0000313" key="5">
    <source>
        <dbReference type="Proteomes" id="UP000467700"/>
    </source>
</evidence>
<feature type="region of interest" description="Disordered" evidence="1">
    <location>
        <begin position="321"/>
        <end position="343"/>
    </location>
</feature>
<reference evidence="4 5" key="1">
    <citation type="submission" date="2020-01" db="EMBL/GenBank/DDBJ databases">
        <authorList>
            <person name="Gupta K D."/>
        </authorList>
    </citation>
    <scope>NUCLEOTIDE SEQUENCE [LARGE SCALE GENOMIC DNA]</scope>
</reference>
<evidence type="ECO:0000259" key="3">
    <source>
        <dbReference type="Pfam" id="PF20151"/>
    </source>
</evidence>
<feature type="transmembrane region" description="Helical" evidence="2">
    <location>
        <begin position="229"/>
        <end position="250"/>
    </location>
</feature>
<feature type="domain" description="DUF6533" evidence="3">
    <location>
        <begin position="24"/>
        <end position="69"/>
    </location>
</feature>
<dbReference type="OrthoDB" id="3037019at2759"/>
<organism evidence="4 5">
    <name type="scientific">Cyclocybe aegerita</name>
    <name type="common">Black poplar mushroom</name>
    <name type="synonym">Agrocybe aegerita</name>
    <dbReference type="NCBI Taxonomy" id="1973307"/>
    <lineage>
        <taxon>Eukaryota</taxon>
        <taxon>Fungi</taxon>
        <taxon>Dikarya</taxon>
        <taxon>Basidiomycota</taxon>
        <taxon>Agaricomycotina</taxon>
        <taxon>Agaricomycetes</taxon>
        <taxon>Agaricomycetidae</taxon>
        <taxon>Agaricales</taxon>
        <taxon>Agaricineae</taxon>
        <taxon>Bolbitiaceae</taxon>
        <taxon>Cyclocybe</taxon>
    </lineage>
</organism>
<sequence>MSLHGLPDPETLVGIANNLRTAKYVQLAAFTILIYDHLLTFPLEFDRVWKQKFSGATLLFLLNRYITPLQFIHCHRRRVPLIIHKPPHLKSGSAFHHPKWTGKTCDDFVLFEGATSGALASICELIMILRVYGLYLRSNRILGFLMSLWLVQVIVQSKGVSMGFAVKFPPGPAFVGCILTGPSNWFAAIWVIALMGDSVIFFLTVWRVRQYLSSPESLPILHIILRDGTMYFLAIFLMNLVNVLMFFFAWADLKFLVAPFSAIMTCVLLSRLVLNLRAAPSSNMPSSMALTRPKEGLVFAAIATRVVDTFVEDFETAEDYDSISSDNEDGGSHHHHDSSSSEV</sequence>
<accession>A0A8S0W8D2</accession>
<dbReference type="AlphaFoldDB" id="A0A8S0W8D2"/>
<feature type="transmembrane region" description="Helical" evidence="2">
    <location>
        <begin position="256"/>
        <end position="274"/>
    </location>
</feature>
<dbReference type="InterPro" id="IPR045340">
    <property type="entry name" value="DUF6533"/>
</dbReference>
<proteinExistence type="predicted"/>
<name>A0A8S0W8D2_CYCAE</name>
<keyword evidence="5" id="KW-1185">Reference proteome</keyword>
<gene>
    <name evidence="4" type="ORF">AAE3_LOCUS3400</name>
</gene>
<feature type="transmembrane region" description="Helical" evidence="2">
    <location>
        <begin position="185"/>
        <end position="208"/>
    </location>
</feature>
<feature type="transmembrane region" description="Helical" evidence="2">
    <location>
        <begin position="108"/>
        <end position="129"/>
    </location>
</feature>
<keyword evidence="2" id="KW-0812">Transmembrane</keyword>
<dbReference type="Pfam" id="PF20151">
    <property type="entry name" value="DUF6533"/>
    <property type="match status" value="1"/>
</dbReference>
<evidence type="ECO:0000256" key="1">
    <source>
        <dbReference type="SAM" id="MobiDB-lite"/>
    </source>
</evidence>
<dbReference type="Proteomes" id="UP000467700">
    <property type="component" value="Unassembled WGS sequence"/>
</dbReference>
<evidence type="ECO:0000313" key="4">
    <source>
        <dbReference type="EMBL" id="CAA7261226.1"/>
    </source>
</evidence>